<evidence type="ECO:0000313" key="1">
    <source>
        <dbReference type="EMBL" id="GAA3682369.1"/>
    </source>
</evidence>
<dbReference type="EMBL" id="BAABBE010000040">
    <property type="protein sequence ID" value="GAA3682369.1"/>
    <property type="molecule type" value="Genomic_DNA"/>
</dbReference>
<dbReference type="Proteomes" id="UP001500711">
    <property type="component" value="Unassembled WGS sequence"/>
</dbReference>
<reference evidence="2" key="1">
    <citation type="journal article" date="2019" name="Int. J. Syst. Evol. Microbiol.">
        <title>The Global Catalogue of Microorganisms (GCM) 10K type strain sequencing project: providing services to taxonomists for standard genome sequencing and annotation.</title>
        <authorList>
            <consortium name="The Broad Institute Genomics Platform"/>
            <consortium name="The Broad Institute Genome Sequencing Center for Infectious Disease"/>
            <person name="Wu L."/>
            <person name="Ma J."/>
        </authorList>
    </citation>
    <scope>NUCLEOTIDE SEQUENCE [LARGE SCALE GENOMIC DNA]</scope>
    <source>
        <strain evidence="2">JCM 17494</strain>
    </source>
</reference>
<keyword evidence="2" id="KW-1185">Reference proteome</keyword>
<sequence length="62" mass="6910">MTGRAWTFPGALGGLLKHTTYRVGYAYDAADNEVSLSYQDGVSAHRWRRSSPVTTHSVTPRR</sequence>
<gene>
    <name evidence="1" type="ORF">GCM10022267_81420</name>
</gene>
<comment type="caution">
    <text evidence="1">The sequence shown here is derived from an EMBL/GenBank/DDBJ whole genome shotgun (WGS) entry which is preliminary data.</text>
</comment>
<name>A0ABP7CBC8_9PSEU</name>
<evidence type="ECO:0008006" key="3">
    <source>
        <dbReference type="Google" id="ProtNLM"/>
    </source>
</evidence>
<proteinExistence type="predicted"/>
<dbReference type="RefSeq" id="WP_346136242.1">
    <property type="nucleotide sequence ID" value="NZ_BAABBE010000040.1"/>
</dbReference>
<evidence type="ECO:0000313" key="2">
    <source>
        <dbReference type="Proteomes" id="UP001500711"/>
    </source>
</evidence>
<accession>A0ABP7CBC8</accession>
<protein>
    <recommendedName>
        <fullName evidence="3">YD repeat-containing protein</fullName>
    </recommendedName>
</protein>
<organism evidence="1 2">
    <name type="scientific">Lentzea roselyniae</name>
    <dbReference type="NCBI Taxonomy" id="531940"/>
    <lineage>
        <taxon>Bacteria</taxon>
        <taxon>Bacillati</taxon>
        <taxon>Actinomycetota</taxon>
        <taxon>Actinomycetes</taxon>
        <taxon>Pseudonocardiales</taxon>
        <taxon>Pseudonocardiaceae</taxon>
        <taxon>Lentzea</taxon>
    </lineage>
</organism>